<name>A0AAV1NGN7_SCOSC</name>
<sequence>MARAWLDMKRVGACILTSAKRTRTQHKRSESERDVCSGEVKVFYSVLVSICPSHDRKANVWQAHRWVGNASLMYGKLLEFPQYLMMKNSSESYAFEKKICRLFILILNCDSPYTAVELDITLLDRSIIGRTDEKGECCKDKETNKTKSLDGVTHQHTSDIMNAPAPPPSPLMPAASIGNSWRLQDDKDEKNCVWDGDDDPDDDLQ</sequence>
<gene>
    <name evidence="2" type="ORF">FSCOSCO3_A006009</name>
</gene>
<evidence type="ECO:0000256" key="1">
    <source>
        <dbReference type="SAM" id="MobiDB-lite"/>
    </source>
</evidence>
<feature type="region of interest" description="Disordered" evidence="1">
    <location>
        <begin position="139"/>
        <end position="205"/>
    </location>
</feature>
<dbReference type="Proteomes" id="UP001314229">
    <property type="component" value="Unassembled WGS sequence"/>
</dbReference>
<dbReference type="AlphaFoldDB" id="A0AAV1NGN7"/>
<feature type="compositionally biased region" description="Basic and acidic residues" evidence="1">
    <location>
        <begin position="139"/>
        <end position="148"/>
    </location>
</feature>
<dbReference type="EMBL" id="CAWUFR010000033">
    <property type="protein sequence ID" value="CAK6958258.1"/>
    <property type="molecule type" value="Genomic_DNA"/>
</dbReference>
<accession>A0AAV1NGN7</accession>
<protein>
    <submittedName>
        <fullName evidence="2">Uncharacterized protein</fullName>
    </submittedName>
</protein>
<organism evidence="2 3">
    <name type="scientific">Scomber scombrus</name>
    <name type="common">Atlantic mackerel</name>
    <name type="synonym">Scomber vernalis</name>
    <dbReference type="NCBI Taxonomy" id="13677"/>
    <lineage>
        <taxon>Eukaryota</taxon>
        <taxon>Metazoa</taxon>
        <taxon>Chordata</taxon>
        <taxon>Craniata</taxon>
        <taxon>Vertebrata</taxon>
        <taxon>Euteleostomi</taxon>
        <taxon>Actinopterygii</taxon>
        <taxon>Neopterygii</taxon>
        <taxon>Teleostei</taxon>
        <taxon>Neoteleostei</taxon>
        <taxon>Acanthomorphata</taxon>
        <taxon>Pelagiaria</taxon>
        <taxon>Scombriformes</taxon>
        <taxon>Scombridae</taxon>
        <taxon>Scomber</taxon>
    </lineage>
</organism>
<reference evidence="2 3" key="1">
    <citation type="submission" date="2024-01" db="EMBL/GenBank/DDBJ databases">
        <authorList>
            <person name="Alioto T."/>
            <person name="Alioto T."/>
            <person name="Gomez Garrido J."/>
        </authorList>
    </citation>
    <scope>NUCLEOTIDE SEQUENCE [LARGE SCALE GENOMIC DNA]</scope>
</reference>
<evidence type="ECO:0000313" key="2">
    <source>
        <dbReference type="EMBL" id="CAK6958258.1"/>
    </source>
</evidence>
<proteinExistence type="predicted"/>
<evidence type="ECO:0000313" key="3">
    <source>
        <dbReference type="Proteomes" id="UP001314229"/>
    </source>
</evidence>
<keyword evidence="3" id="KW-1185">Reference proteome</keyword>
<feature type="compositionally biased region" description="Acidic residues" evidence="1">
    <location>
        <begin position="195"/>
        <end position="205"/>
    </location>
</feature>
<feature type="compositionally biased region" description="Basic and acidic residues" evidence="1">
    <location>
        <begin position="183"/>
        <end position="192"/>
    </location>
</feature>
<comment type="caution">
    <text evidence="2">The sequence shown here is derived from an EMBL/GenBank/DDBJ whole genome shotgun (WGS) entry which is preliminary data.</text>
</comment>